<evidence type="ECO:0000313" key="2">
    <source>
        <dbReference type="EMBL" id="MFD1891263.1"/>
    </source>
</evidence>
<evidence type="ECO:0000313" key="3">
    <source>
        <dbReference type="Proteomes" id="UP001597326"/>
    </source>
</evidence>
<organism evidence="2 3">
    <name type="scientific">Luteococcus peritonei</name>
    <dbReference type="NCBI Taxonomy" id="88874"/>
    <lineage>
        <taxon>Bacteria</taxon>
        <taxon>Bacillati</taxon>
        <taxon>Actinomycetota</taxon>
        <taxon>Actinomycetes</taxon>
        <taxon>Propionibacteriales</taxon>
        <taxon>Propionibacteriaceae</taxon>
        <taxon>Luteococcus</taxon>
    </lineage>
</organism>
<gene>
    <name evidence="2" type="ORF">ACFSCS_13885</name>
</gene>
<accession>A0ABW4S029</accession>
<dbReference type="Proteomes" id="UP001597326">
    <property type="component" value="Unassembled WGS sequence"/>
</dbReference>
<protein>
    <submittedName>
        <fullName evidence="2">RNA polymerase sigma factor</fullName>
    </submittedName>
</protein>
<feature type="region of interest" description="Disordered" evidence="1">
    <location>
        <begin position="157"/>
        <end position="194"/>
    </location>
</feature>
<reference evidence="3" key="1">
    <citation type="journal article" date="2019" name="Int. J. Syst. Evol. Microbiol.">
        <title>The Global Catalogue of Microorganisms (GCM) 10K type strain sequencing project: providing services to taxonomists for standard genome sequencing and annotation.</title>
        <authorList>
            <consortium name="The Broad Institute Genomics Platform"/>
            <consortium name="The Broad Institute Genome Sequencing Center for Infectious Disease"/>
            <person name="Wu L."/>
            <person name="Ma J."/>
        </authorList>
    </citation>
    <scope>NUCLEOTIDE SEQUENCE [LARGE SCALE GENOMIC DNA]</scope>
    <source>
        <strain evidence="3">CAIM 431</strain>
    </source>
</reference>
<evidence type="ECO:0000256" key="1">
    <source>
        <dbReference type="SAM" id="MobiDB-lite"/>
    </source>
</evidence>
<keyword evidence="3" id="KW-1185">Reference proteome</keyword>
<feature type="compositionally biased region" description="Pro residues" evidence="1">
    <location>
        <begin position="163"/>
        <end position="175"/>
    </location>
</feature>
<proteinExistence type="predicted"/>
<dbReference type="RefSeq" id="WP_343875556.1">
    <property type="nucleotide sequence ID" value="NZ_BAAAIX010000033.1"/>
</dbReference>
<sequence length="194" mass="20771">MAFPADKRIALDALIRQEGTELRGTAYLMTGSWPLADELLQHVLAHLVHTGVDLTDRRSALTVARRRLVHLAREPRYRPSSGRPPAAASPQGAHLVAALGTLHLDQRAALVLAWFCRLDDAGIGEVLHTDRMHAAALRLAGVDQLRVGLAQLGDQLVLDDPQPRTPTPRPGPRGPGPALVVASPSSAGDGWGTR</sequence>
<name>A0ABW4S029_9ACTN</name>
<comment type="caution">
    <text evidence="2">The sequence shown here is derived from an EMBL/GenBank/DDBJ whole genome shotgun (WGS) entry which is preliminary data.</text>
</comment>
<dbReference type="EMBL" id="JBHUFZ010000032">
    <property type="protein sequence ID" value="MFD1891263.1"/>
    <property type="molecule type" value="Genomic_DNA"/>
</dbReference>